<accession>A0A0S3Q141</accession>
<feature type="transmembrane region" description="Helical" evidence="7">
    <location>
        <begin position="20"/>
        <end position="38"/>
    </location>
</feature>
<dbReference type="Pfam" id="PF04239">
    <property type="entry name" value="DUF421"/>
    <property type="match status" value="1"/>
</dbReference>
<dbReference type="Gene3D" id="3.30.240.20">
    <property type="entry name" value="bsu07140 like domains"/>
    <property type="match status" value="1"/>
</dbReference>
<evidence type="ECO:0000256" key="5">
    <source>
        <dbReference type="ARBA" id="ARBA00022989"/>
    </source>
</evidence>
<dbReference type="Proteomes" id="UP000236884">
    <property type="component" value="Chromosome"/>
</dbReference>
<evidence type="ECO:0000256" key="2">
    <source>
        <dbReference type="ARBA" id="ARBA00006448"/>
    </source>
</evidence>
<protein>
    <recommendedName>
        <fullName evidence="8">YetF C-terminal domain-containing protein</fullName>
    </recommendedName>
</protein>
<evidence type="ECO:0000256" key="7">
    <source>
        <dbReference type="SAM" id="Phobius"/>
    </source>
</evidence>
<name>A0A0S3Q141_9BRAD</name>
<evidence type="ECO:0000313" key="10">
    <source>
        <dbReference type="Proteomes" id="UP000236884"/>
    </source>
</evidence>
<dbReference type="PANTHER" id="PTHR34582">
    <property type="entry name" value="UPF0702 TRANSMEMBRANE PROTEIN YCAP"/>
    <property type="match status" value="1"/>
</dbReference>
<dbReference type="GO" id="GO:0005886">
    <property type="term" value="C:plasma membrane"/>
    <property type="evidence" value="ECO:0007669"/>
    <property type="project" value="UniProtKB-SubCell"/>
</dbReference>
<keyword evidence="4 7" id="KW-0812">Transmembrane</keyword>
<gene>
    <name evidence="9" type="ORF">GJW-30_1_04445</name>
</gene>
<dbReference type="KEGG" id="vgo:GJW-30_1_04445"/>
<keyword evidence="5 7" id="KW-1133">Transmembrane helix</keyword>
<evidence type="ECO:0000313" key="9">
    <source>
        <dbReference type="EMBL" id="BAT61883.1"/>
    </source>
</evidence>
<evidence type="ECO:0000256" key="4">
    <source>
        <dbReference type="ARBA" id="ARBA00022692"/>
    </source>
</evidence>
<feature type="transmembrane region" description="Helical" evidence="7">
    <location>
        <begin position="71"/>
        <end position="91"/>
    </location>
</feature>
<evidence type="ECO:0000259" key="8">
    <source>
        <dbReference type="Pfam" id="PF04239"/>
    </source>
</evidence>
<dbReference type="OrthoDB" id="9793799at2"/>
<evidence type="ECO:0000256" key="3">
    <source>
        <dbReference type="ARBA" id="ARBA00022475"/>
    </source>
</evidence>
<sequence length="162" mass="18071">MWTINWTEIFIPSASIAEIMIRGTIMYLFLFLALRFVSSRQVGQLGISDVLVIVVIADASQNAFAGEYRSITEGVMLVLVIIFWNYIINFLSHRVPGLRFLASAPAVPLISRGVLDRRNMRANLITLEELESHLRQHGVEKIADVKRAMLEGDGSISVVKAA</sequence>
<evidence type="ECO:0000256" key="1">
    <source>
        <dbReference type="ARBA" id="ARBA00004651"/>
    </source>
</evidence>
<dbReference type="EMBL" id="AP014946">
    <property type="protein sequence ID" value="BAT61883.1"/>
    <property type="molecule type" value="Genomic_DNA"/>
</dbReference>
<evidence type="ECO:0000256" key="6">
    <source>
        <dbReference type="ARBA" id="ARBA00023136"/>
    </source>
</evidence>
<dbReference type="InterPro" id="IPR023090">
    <property type="entry name" value="UPF0702_alpha/beta_dom_sf"/>
</dbReference>
<proteinExistence type="inferred from homology"/>
<comment type="subcellular location">
    <subcellularLocation>
        <location evidence="1">Cell membrane</location>
        <topology evidence="1">Multi-pass membrane protein</topology>
    </subcellularLocation>
</comment>
<feature type="domain" description="YetF C-terminal" evidence="8">
    <location>
        <begin position="101"/>
        <end position="161"/>
    </location>
</feature>
<organism evidence="9 10">
    <name type="scientific">Variibacter gotjawalensis</name>
    <dbReference type="NCBI Taxonomy" id="1333996"/>
    <lineage>
        <taxon>Bacteria</taxon>
        <taxon>Pseudomonadati</taxon>
        <taxon>Pseudomonadota</taxon>
        <taxon>Alphaproteobacteria</taxon>
        <taxon>Hyphomicrobiales</taxon>
        <taxon>Nitrobacteraceae</taxon>
        <taxon>Variibacter</taxon>
    </lineage>
</organism>
<keyword evidence="3" id="KW-1003">Cell membrane</keyword>
<reference evidence="9 10" key="1">
    <citation type="submission" date="2015-08" db="EMBL/GenBank/DDBJ databases">
        <title>Investigation of the bacterial diversity of lava forest soil.</title>
        <authorList>
            <person name="Lee J.S."/>
        </authorList>
    </citation>
    <scope>NUCLEOTIDE SEQUENCE [LARGE SCALE GENOMIC DNA]</scope>
    <source>
        <strain evidence="9 10">GJW-30</strain>
    </source>
</reference>
<keyword evidence="6 7" id="KW-0472">Membrane</keyword>
<dbReference type="RefSeq" id="WP_096358523.1">
    <property type="nucleotide sequence ID" value="NZ_AP014946.1"/>
</dbReference>
<dbReference type="AlphaFoldDB" id="A0A0S3Q141"/>
<comment type="similarity">
    <text evidence="2">Belongs to the UPF0702 family.</text>
</comment>
<dbReference type="InterPro" id="IPR007353">
    <property type="entry name" value="DUF421"/>
</dbReference>
<dbReference type="PANTHER" id="PTHR34582:SF6">
    <property type="entry name" value="UPF0702 TRANSMEMBRANE PROTEIN YCAP"/>
    <property type="match status" value="1"/>
</dbReference>
<keyword evidence="10" id="KW-1185">Reference proteome</keyword>